<proteinExistence type="predicted"/>
<evidence type="ECO:0000313" key="1">
    <source>
        <dbReference type="EMBL" id="KAG5915492.1"/>
    </source>
</evidence>
<reference evidence="1" key="1">
    <citation type="journal article" date="2020" name="bioRxiv">
        <title>Whole genome comparisons of ergot fungi reveals the divergence and evolution of species within the genus Claviceps are the result of varying mechanisms driving genome evolution and host range expansion.</title>
        <authorList>
            <person name="Wyka S.A."/>
            <person name="Mondo S.J."/>
            <person name="Liu M."/>
            <person name="Dettman J."/>
            <person name="Nalam V."/>
            <person name="Broders K.D."/>
        </authorList>
    </citation>
    <scope>NUCLEOTIDE SEQUENCE</scope>
    <source>
        <strain evidence="1">CCC 489</strain>
    </source>
</reference>
<accession>A0A8K0NFU9</accession>
<evidence type="ECO:0008006" key="3">
    <source>
        <dbReference type="Google" id="ProtNLM"/>
    </source>
</evidence>
<dbReference type="EMBL" id="SRPY01000979">
    <property type="protein sequence ID" value="KAG5915492.1"/>
    <property type="molecule type" value="Genomic_DNA"/>
</dbReference>
<keyword evidence="2" id="KW-1185">Reference proteome</keyword>
<gene>
    <name evidence="1" type="ORF">E4U42_008026</name>
</gene>
<dbReference type="InterPro" id="IPR001128">
    <property type="entry name" value="Cyt_P450"/>
</dbReference>
<name>A0A8K0NFU9_9HYPO</name>
<dbReference type="Gene3D" id="1.10.630.10">
    <property type="entry name" value="Cytochrome P450"/>
    <property type="match status" value="1"/>
</dbReference>
<dbReference type="GO" id="GO:0005506">
    <property type="term" value="F:iron ion binding"/>
    <property type="evidence" value="ECO:0007669"/>
    <property type="project" value="InterPro"/>
</dbReference>
<dbReference type="Proteomes" id="UP000811619">
    <property type="component" value="Unassembled WGS sequence"/>
</dbReference>
<organism evidence="1 2">
    <name type="scientific">Claviceps africana</name>
    <dbReference type="NCBI Taxonomy" id="83212"/>
    <lineage>
        <taxon>Eukaryota</taxon>
        <taxon>Fungi</taxon>
        <taxon>Dikarya</taxon>
        <taxon>Ascomycota</taxon>
        <taxon>Pezizomycotina</taxon>
        <taxon>Sordariomycetes</taxon>
        <taxon>Hypocreomycetidae</taxon>
        <taxon>Hypocreales</taxon>
        <taxon>Clavicipitaceae</taxon>
        <taxon>Claviceps</taxon>
    </lineage>
</organism>
<dbReference type="AlphaFoldDB" id="A0A8K0NFU9"/>
<dbReference type="InterPro" id="IPR036396">
    <property type="entry name" value="Cyt_P450_sf"/>
</dbReference>
<evidence type="ECO:0000313" key="2">
    <source>
        <dbReference type="Proteomes" id="UP000811619"/>
    </source>
</evidence>
<feature type="non-terminal residue" evidence="1">
    <location>
        <position position="133"/>
    </location>
</feature>
<sequence>MPQPIPQPRGLPILGNIFDVTPSNTWTSLKRLAEEHGEIFQITVLGRTIVFVASVALAEEVCDERRFRKFVGGPVVEMRAAVHDALFTAYDDEPAWGVAHRILAPHLLLTDETTMRGQTFVDMRATADELLAR</sequence>
<dbReference type="SUPFAM" id="SSF48264">
    <property type="entry name" value="Cytochrome P450"/>
    <property type="match status" value="1"/>
</dbReference>
<dbReference type="GO" id="GO:0020037">
    <property type="term" value="F:heme binding"/>
    <property type="evidence" value="ECO:0007669"/>
    <property type="project" value="InterPro"/>
</dbReference>
<comment type="caution">
    <text evidence="1">The sequence shown here is derived from an EMBL/GenBank/DDBJ whole genome shotgun (WGS) entry which is preliminary data.</text>
</comment>
<dbReference type="OrthoDB" id="1470350at2759"/>
<dbReference type="Pfam" id="PF00067">
    <property type="entry name" value="p450"/>
    <property type="match status" value="1"/>
</dbReference>
<dbReference type="GO" id="GO:0004497">
    <property type="term" value="F:monooxygenase activity"/>
    <property type="evidence" value="ECO:0007669"/>
    <property type="project" value="InterPro"/>
</dbReference>
<protein>
    <recommendedName>
        <fullName evidence="3">Cytochrome P450</fullName>
    </recommendedName>
</protein>
<dbReference type="GO" id="GO:0016705">
    <property type="term" value="F:oxidoreductase activity, acting on paired donors, with incorporation or reduction of molecular oxygen"/>
    <property type="evidence" value="ECO:0007669"/>
    <property type="project" value="InterPro"/>
</dbReference>